<dbReference type="EMBL" id="VDFC01000030">
    <property type="protein sequence ID" value="KAA0940252.1"/>
    <property type="molecule type" value="Genomic_DNA"/>
</dbReference>
<keyword evidence="2" id="KW-1185">Reference proteome</keyword>
<evidence type="ECO:0000313" key="1">
    <source>
        <dbReference type="EMBL" id="KAA0940252.1"/>
    </source>
</evidence>
<dbReference type="AlphaFoldDB" id="A0A5B0BFZ5"/>
<gene>
    <name evidence="1" type="ORF">FGF04_10455</name>
</gene>
<organism evidence="1 2">
    <name type="scientific">Streptomyces apricus</name>
    <dbReference type="NCBI Taxonomy" id="1828112"/>
    <lineage>
        <taxon>Bacteria</taxon>
        <taxon>Bacillati</taxon>
        <taxon>Actinomycetota</taxon>
        <taxon>Actinomycetes</taxon>
        <taxon>Kitasatosporales</taxon>
        <taxon>Streptomycetaceae</taxon>
        <taxon>Streptomyces</taxon>
    </lineage>
</organism>
<evidence type="ECO:0000313" key="2">
    <source>
        <dbReference type="Proteomes" id="UP000324965"/>
    </source>
</evidence>
<protein>
    <submittedName>
        <fullName evidence="1">Uncharacterized protein</fullName>
    </submittedName>
</protein>
<accession>A0A5B0BFZ5</accession>
<dbReference type="OrthoDB" id="3245799at2"/>
<comment type="caution">
    <text evidence="1">The sequence shown here is derived from an EMBL/GenBank/DDBJ whole genome shotgun (WGS) entry which is preliminary data.</text>
</comment>
<proteinExistence type="predicted"/>
<reference evidence="1 2" key="1">
    <citation type="submission" date="2019-05" db="EMBL/GenBank/DDBJ databases">
        <authorList>
            <person name="Hariharan J."/>
            <person name="Choudoir M.J."/>
            <person name="Diebold P."/>
            <person name="Panke-Buisse K."/>
            <person name="Buckley D.H."/>
        </authorList>
    </citation>
    <scope>NUCLEOTIDE SEQUENCE [LARGE SCALE GENOMIC DNA]</scope>
    <source>
        <strain evidence="1 2">SUN51</strain>
    </source>
</reference>
<sequence>MVRELGGLTPRERVLAQAGLLGYRRSVDDWRGAAPSRKVALSAAELGCQVTPAAAAAWLLRHRYFAPGTWTVDVLRLYPPSWRAELAARLGARATASDTVYTVTEHLVHDTGCPVPASHEFVLAWLFNRAKGRARPAGMLGGVPGADLPARLRADAFTPVLLPLAVARPGRLVLGRPGWLLGALLTLAAEGAADRAELVRNLFTDMAGAPPRAAHALPVLTALALTPAEHAGVAPARTALVDHLLGLLRKDGEDGEDGTDGGADPSEVLAFLRALAPTPDENALMVRHHRALLKRPEPVAAYAREALT</sequence>
<name>A0A5B0BFZ5_9ACTN</name>
<dbReference type="Proteomes" id="UP000324965">
    <property type="component" value="Unassembled WGS sequence"/>
</dbReference>